<evidence type="ECO:0000313" key="16">
    <source>
        <dbReference type="Proteomes" id="UP000441208"/>
    </source>
</evidence>
<evidence type="ECO:0000313" key="17">
    <source>
        <dbReference type="Proteomes" id="UP000460718"/>
    </source>
</evidence>
<dbReference type="Proteomes" id="UP000440367">
    <property type="component" value="Unassembled WGS sequence"/>
</dbReference>
<proteinExistence type="predicted"/>
<dbReference type="EMBL" id="QXFZ01001097">
    <property type="protein sequence ID" value="KAE9097007.1"/>
    <property type="molecule type" value="Genomic_DNA"/>
</dbReference>
<dbReference type="EMBL" id="QXGB01001532">
    <property type="protein sequence ID" value="KAE9189261.1"/>
    <property type="molecule type" value="Genomic_DNA"/>
</dbReference>
<evidence type="ECO:0000313" key="2">
    <source>
        <dbReference type="EMBL" id="KAE8990104.1"/>
    </source>
</evidence>
<dbReference type="EMBL" id="QXFX01001393">
    <property type="protein sequence ID" value="KAE9091037.1"/>
    <property type="molecule type" value="Genomic_DNA"/>
</dbReference>
<evidence type="ECO:0000313" key="9">
    <source>
        <dbReference type="EMBL" id="KAE9292212.1"/>
    </source>
</evidence>
<protein>
    <submittedName>
        <fullName evidence="4">Uncharacterized protein</fullName>
    </submittedName>
</protein>
<gene>
    <name evidence="9" type="ORF">PF001_g18820</name>
    <name evidence="8" type="ORF">PF002_g18100</name>
    <name evidence="7" type="ORF">PF004_g18593</name>
    <name evidence="6" type="ORF">PF005_g19712</name>
    <name evidence="5" type="ORF">PF006_g15160</name>
    <name evidence="4" type="ORF">PF007_g16773</name>
    <name evidence="10" type="ORF">PF008_g14203</name>
    <name evidence="1" type="ORF">PF009_g16459</name>
    <name evidence="3" type="ORF">PF010_g18350</name>
    <name evidence="2" type="ORF">PF011_g18489</name>
</gene>
<evidence type="ECO:0000313" key="11">
    <source>
        <dbReference type="Proteomes" id="UP000429523"/>
    </source>
</evidence>
<evidence type="ECO:0000313" key="3">
    <source>
        <dbReference type="EMBL" id="KAE9091037.1"/>
    </source>
</evidence>
<dbReference type="Proteomes" id="UP000441208">
    <property type="component" value="Unassembled WGS sequence"/>
</dbReference>
<dbReference type="Proteomes" id="UP000433483">
    <property type="component" value="Unassembled WGS sequence"/>
</dbReference>
<evidence type="ECO:0000313" key="14">
    <source>
        <dbReference type="Proteomes" id="UP000440367"/>
    </source>
</evidence>
<keyword evidence="12" id="KW-1185">Reference proteome</keyword>
<evidence type="ECO:0000313" key="1">
    <source>
        <dbReference type="EMBL" id="KAE8933546.1"/>
    </source>
</evidence>
<dbReference type="Proteomes" id="UP000488956">
    <property type="component" value="Unassembled WGS sequence"/>
</dbReference>
<evidence type="ECO:0000313" key="8">
    <source>
        <dbReference type="EMBL" id="KAE9212974.1"/>
    </source>
</evidence>
<accession>A0A6A3RGM3</accession>
<name>A0A6A3RGM3_9STRA</name>
<dbReference type="EMBL" id="QXFW01001483">
    <property type="protein sequence ID" value="KAE8990104.1"/>
    <property type="molecule type" value="Genomic_DNA"/>
</dbReference>
<evidence type="ECO:0000313" key="7">
    <source>
        <dbReference type="EMBL" id="KAE9201851.1"/>
    </source>
</evidence>
<evidence type="ECO:0000313" key="18">
    <source>
        <dbReference type="Proteomes" id="UP000476176"/>
    </source>
</evidence>
<dbReference type="AlphaFoldDB" id="A0A6A3RGM3"/>
<evidence type="ECO:0000313" key="15">
    <source>
        <dbReference type="Proteomes" id="UP000440732"/>
    </source>
</evidence>
<evidence type="ECO:0000313" key="12">
    <source>
        <dbReference type="Proteomes" id="UP000433483"/>
    </source>
</evidence>
<dbReference type="Proteomes" id="UP000486351">
    <property type="component" value="Unassembled WGS sequence"/>
</dbReference>
<comment type="caution">
    <text evidence="4">The sequence shown here is derived from an EMBL/GenBank/DDBJ whole genome shotgun (WGS) entry which is preliminary data.</text>
</comment>
<dbReference type="EMBL" id="QXGF01001001">
    <property type="protein sequence ID" value="KAE8933546.1"/>
    <property type="molecule type" value="Genomic_DNA"/>
</dbReference>
<dbReference type="Proteomes" id="UP000440732">
    <property type="component" value="Unassembled WGS sequence"/>
</dbReference>
<dbReference type="Proteomes" id="UP000437068">
    <property type="component" value="Unassembled WGS sequence"/>
</dbReference>
<sequence length="41" mass="4499">MPPTWAASLPDVVINDLLDAQLMCLMPKETPPAAKYTGRSR</sequence>
<dbReference type="EMBL" id="QXGD01001166">
    <property type="protein sequence ID" value="KAE9212974.1"/>
    <property type="molecule type" value="Genomic_DNA"/>
</dbReference>
<evidence type="ECO:0000313" key="5">
    <source>
        <dbReference type="EMBL" id="KAE9132939.1"/>
    </source>
</evidence>
<dbReference type="Proteomes" id="UP000476176">
    <property type="component" value="Unassembled WGS sequence"/>
</dbReference>
<evidence type="ECO:0000313" key="20">
    <source>
        <dbReference type="Proteomes" id="UP000488956"/>
    </source>
</evidence>
<evidence type="ECO:0000313" key="19">
    <source>
        <dbReference type="Proteomes" id="UP000486351"/>
    </source>
</evidence>
<dbReference type="EMBL" id="QXGC01001489">
    <property type="protein sequence ID" value="KAE9201851.1"/>
    <property type="molecule type" value="Genomic_DNA"/>
</dbReference>
<dbReference type="EMBL" id="QXFY01000870">
    <property type="protein sequence ID" value="KAE9333944.1"/>
    <property type="molecule type" value="Genomic_DNA"/>
</dbReference>
<reference evidence="11 12" key="1">
    <citation type="submission" date="2018-08" db="EMBL/GenBank/DDBJ databases">
        <title>Genomic investigation of the strawberry pathogen Phytophthora fragariae indicates pathogenicity is determined by transcriptional variation in three key races.</title>
        <authorList>
            <person name="Adams T.M."/>
            <person name="Armitage A.D."/>
            <person name="Sobczyk M.K."/>
            <person name="Bates H.J."/>
            <person name="Dunwell J.M."/>
            <person name="Nellist C.F."/>
            <person name="Harrison R.J."/>
        </authorList>
    </citation>
    <scope>NUCLEOTIDE SEQUENCE [LARGE SCALE GENOMIC DNA]</scope>
    <source>
        <strain evidence="9 13">A4</strain>
        <strain evidence="8 14">BC-1</strain>
        <strain evidence="7 18">BC-23</strain>
        <strain evidence="6 12">NOV-27</strain>
        <strain evidence="5 15">NOV-5</strain>
        <strain evidence="4 16">NOV-71</strain>
        <strain evidence="10 19">NOV-77</strain>
        <strain evidence="1 11">NOV-9</strain>
        <strain evidence="3 20">ONT-3</strain>
        <strain evidence="2 17">SCRP245</strain>
    </source>
</reference>
<dbReference type="EMBL" id="QXGA01000986">
    <property type="protein sequence ID" value="KAE9132939.1"/>
    <property type="molecule type" value="Genomic_DNA"/>
</dbReference>
<evidence type="ECO:0000313" key="13">
    <source>
        <dbReference type="Proteomes" id="UP000437068"/>
    </source>
</evidence>
<evidence type="ECO:0000313" key="6">
    <source>
        <dbReference type="EMBL" id="KAE9189261.1"/>
    </source>
</evidence>
<evidence type="ECO:0000313" key="10">
    <source>
        <dbReference type="EMBL" id="KAE9333944.1"/>
    </source>
</evidence>
<organism evidence="4 16">
    <name type="scientific">Phytophthora fragariae</name>
    <dbReference type="NCBI Taxonomy" id="53985"/>
    <lineage>
        <taxon>Eukaryota</taxon>
        <taxon>Sar</taxon>
        <taxon>Stramenopiles</taxon>
        <taxon>Oomycota</taxon>
        <taxon>Peronosporomycetes</taxon>
        <taxon>Peronosporales</taxon>
        <taxon>Peronosporaceae</taxon>
        <taxon>Phytophthora</taxon>
    </lineage>
</organism>
<evidence type="ECO:0000313" key="4">
    <source>
        <dbReference type="EMBL" id="KAE9097007.1"/>
    </source>
</evidence>
<dbReference type="EMBL" id="QXGE01001470">
    <property type="protein sequence ID" value="KAE9292212.1"/>
    <property type="molecule type" value="Genomic_DNA"/>
</dbReference>
<dbReference type="Proteomes" id="UP000429523">
    <property type="component" value="Unassembled WGS sequence"/>
</dbReference>
<dbReference type="Proteomes" id="UP000460718">
    <property type="component" value="Unassembled WGS sequence"/>
</dbReference>